<name>A0AA88DZ09_FICCA</name>
<proteinExistence type="predicted"/>
<evidence type="ECO:0000313" key="3">
    <source>
        <dbReference type="Proteomes" id="UP001187192"/>
    </source>
</evidence>
<protein>
    <submittedName>
        <fullName evidence="2">Uncharacterized protein</fullName>
    </submittedName>
</protein>
<dbReference type="AlphaFoldDB" id="A0AA88DZ09"/>
<gene>
    <name evidence="2" type="ORF">TIFTF001_033953</name>
</gene>
<reference evidence="2" key="1">
    <citation type="submission" date="2023-07" db="EMBL/GenBank/DDBJ databases">
        <title>draft genome sequence of fig (Ficus carica).</title>
        <authorList>
            <person name="Takahashi T."/>
            <person name="Nishimura K."/>
        </authorList>
    </citation>
    <scope>NUCLEOTIDE SEQUENCE</scope>
</reference>
<dbReference type="EMBL" id="BTGU01000198">
    <property type="protein sequence ID" value="GMN64872.1"/>
    <property type="molecule type" value="Genomic_DNA"/>
</dbReference>
<feature type="region of interest" description="Disordered" evidence="1">
    <location>
        <begin position="53"/>
        <end position="74"/>
    </location>
</feature>
<evidence type="ECO:0000256" key="1">
    <source>
        <dbReference type="SAM" id="MobiDB-lite"/>
    </source>
</evidence>
<organism evidence="2 3">
    <name type="scientific">Ficus carica</name>
    <name type="common">Common fig</name>
    <dbReference type="NCBI Taxonomy" id="3494"/>
    <lineage>
        <taxon>Eukaryota</taxon>
        <taxon>Viridiplantae</taxon>
        <taxon>Streptophyta</taxon>
        <taxon>Embryophyta</taxon>
        <taxon>Tracheophyta</taxon>
        <taxon>Spermatophyta</taxon>
        <taxon>Magnoliopsida</taxon>
        <taxon>eudicotyledons</taxon>
        <taxon>Gunneridae</taxon>
        <taxon>Pentapetalae</taxon>
        <taxon>rosids</taxon>
        <taxon>fabids</taxon>
        <taxon>Rosales</taxon>
        <taxon>Moraceae</taxon>
        <taxon>Ficeae</taxon>
        <taxon>Ficus</taxon>
    </lineage>
</organism>
<feature type="compositionally biased region" description="Basic and acidic residues" evidence="1">
    <location>
        <begin position="65"/>
        <end position="74"/>
    </location>
</feature>
<comment type="caution">
    <text evidence="2">The sequence shown here is derived from an EMBL/GenBank/DDBJ whole genome shotgun (WGS) entry which is preliminary data.</text>
</comment>
<accession>A0AA88DZ09</accession>
<evidence type="ECO:0000313" key="2">
    <source>
        <dbReference type="EMBL" id="GMN64872.1"/>
    </source>
</evidence>
<keyword evidence="3" id="KW-1185">Reference proteome</keyword>
<dbReference type="Proteomes" id="UP001187192">
    <property type="component" value="Unassembled WGS sequence"/>
</dbReference>
<sequence>MQRFKIWQVAADRMAIRLRRFEIRQSSGTGTRDPPRSRTSIVARRRPQILMDVVESSSSTSLAGDGDRRRSLQR</sequence>